<sequence length="214" mass="24729">MSSYQKLSQAFLSRSLRERVWLFLAGLFVLLYGGWYLLLDPRLTALKAQQDSHQRRLSQGHGLQQQLNELLAANVDPDAPLNQRINELLSEQERLRQTLAEQTRQLIPAKRMKEVLQELLAEHPELKLIELSSQPAVNVIDQTNGDSELSLYRQGLVLIVEGRYFAIQAYLQHLQSLPWQFYWQTFDYQVAEYPTGRLQIELYTLSTGKAFVGV</sequence>
<dbReference type="RefSeq" id="WP_206593098.1">
    <property type="nucleotide sequence ID" value="NZ_JAFKCS010000003.1"/>
</dbReference>
<evidence type="ECO:0000313" key="3">
    <source>
        <dbReference type="Proteomes" id="UP000663992"/>
    </source>
</evidence>
<accession>A0ABS3CQ99</accession>
<feature type="transmembrane region" description="Helical" evidence="1">
    <location>
        <begin position="20"/>
        <end position="39"/>
    </location>
</feature>
<evidence type="ECO:0000256" key="1">
    <source>
        <dbReference type="SAM" id="Phobius"/>
    </source>
</evidence>
<dbReference type="Pfam" id="PF04612">
    <property type="entry name" value="T2SSM"/>
    <property type="match status" value="1"/>
</dbReference>
<dbReference type="EMBL" id="JAFKCS010000003">
    <property type="protein sequence ID" value="MBN7819283.1"/>
    <property type="molecule type" value="Genomic_DNA"/>
</dbReference>
<keyword evidence="1" id="KW-0812">Transmembrane</keyword>
<keyword evidence="3" id="KW-1185">Reference proteome</keyword>
<dbReference type="InterPro" id="IPR007690">
    <property type="entry name" value="T2SS_GspM"/>
</dbReference>
<keyword evidence="1" id="KW-0472">Membrane</keyword>
<reference evidence="2 3" key="1">
    <citation type="submission" date="2021-03" db="EMBL/GenBank/DDBJ databases">
        <title>novel species isolated from a fishpond in China.</title>
        <authorList>
            <person name="Lu H."/>
            <person name="Cai Z."/>
        </authorList>
    </citation>
    <scope>NUCLEOTIDE SEQUENCE [LARGE SCALE GENOMIC DNA]</scope>
    <source>
        <strain evidence="2 3">Y57</strain>
    </source>
</reference>
<protein>
    <submittedName>
        <fullName evidence="2">Type II secretion system protein M</fullName>
    </submittedName>
</protein>
<evidence type="ECO:0000313" key="2">
    <source>
        <dbReference type="EMBL" id="MBN7819283.1"/>
    </source>
</evidence>
<proteinExistence type="predicted"/>
<name>A0ABS3CQ99_9ALTE</name>
<gene>
    <name evidence="2" type="ORF">J0A65_05365</name>
</gene>
<keyword evidence="1" id="KW-1133">Transmembrane helix</keyword>
<dbReference type="Proteomes" id="UP000663992">
    <property type="component" value="Unassembled WGS sequence"/>
</dbReference>
<comment type="caution">
    <text evidence="2">The sequence shown here is derived from an EMBL/GenBank/DDBJ whole genome shotgun (WGS) entry which is preliminary data.</text>
</comment>
<organism evidence="2 3">
    <name type="scientific">Bowmanella yangjiangensis</name>
    <dbReference type="NCBI Taxonomy" id="2811230"/>
    <lineage>
        <taxon>Bacteria</taxon>
        <taxon>Pseudomonadati</taxon>
        <taxon>Pseudomonadota</taxon>
        <taxon>Gammaproteobacteria</taxon>
        <taxon>Alteromonadales</taxon>
        <taxon>Alteromonadaceae</taxon>
        <taxon>Bowmanella</taxon>
    </lineage>
</organism>